<proteinExistence type="predicted"/>
<protein>
    <submittedName>
        <fullName evidence="1">Uncharacterized protein</fullName>
    </submittedName>
</protein>
<evidence type="ECO:0000313" key="1">
    <source>
        <dbReference type="EMBL" id="JAE19315.1"/>
    </source>
</evidence>
<dbReference type="AlphaFoldDB" id="A0A0A9G2K0"/>
<reference evidence="1" key="2">
    <citation type="journal article" date="2015" name="Data Brief">
        <title>Shoot transcriptome of the giant reed, Arundo donax.</title>
        <authorList>
            <person name="Barrero R.A."/>
            <person name="Guerrero F.D."/>
            <person name="Moolhuijzen P."/>
            <person name="Goolsby J.A."/>
            <person name="Tidwell J."/>
            <person name="Bellgard S.E."/>
            <person name="Bellgard M.I."/>
        </authorList>
    </citation>
    <scope>NUCLEOTIDE SEQUENCE</scope>
    <source>
        <tissue evidence="1">Shoot tissue taken approximately 20 cm above the soil surface</tissue>
    </source>
</reference>
<reference evidence="1" key="1">
    <citation type="submission" date="2014-09" db="EMBL/GenBank/DDBJ databases">
        <authorList>
            <person name="Magalhaes I.L.F."/>
            <person name="Oliveira U."/>
            <person name="Santos F.R."/>
            <person name="Vidigal T.H.D.A."/>
            <person name="Brescovit A.D."/>
            <person name="Santos A.J."/>
        </authorList>
    </citation>
    <scope>NUCLEOTIDE SEQUENCE</scope>
    <source>
        <tissue evidence="1">Shoot tissue taken approximately 20 cm above the soil surface</tissue>
    </source>
</reference>
<name>A0A0A9G2K0_ARUDO</name>
<accession>A0A0A9G2K0</accession>
<dbReference type="EMBL" id="GBRH01178581">
    <property type="protein sequence ID" value="JAE19315.1"/>
    <property type="molecule type" value="Transcribed_RNA"/>
</dbReference>
<sequence length="26" mass="3038">MLGRRIHQLEGPIMSFQEWHPTDTSA</sequence>
<organism evidence="1">
    <name type="scientific">Arundo donax</name>
    <name type="common">Giant reed</name>
    <name type="synonym">Donax arundinaceus</name>
    <dbReference type="NCBI Taxonomy" id="35708"/>
    <lineage>
        <taxon>Eukaryota</taxon>
        <taxon>Viridiplantae</taxon>
        <taxon>Streptophyta</taxon>
        <taxon>Embryophyta</taxon>
        <taxon>Tracheophyta</taxon>
        <taxon>Spermatophyta</taxon>
        <taxon>Magnoliopsida</taxon>
        <taxon>Liliopsida</taxon>
        <taxon>Poales</taxon>
        <taxon>Poaceae</taxon>
        <taxon>PACMAD clade</taxon>
        <taxon>Arundinoideae</taxon>
        <taxon>Arundineae</taxon>
        <taxon>Arundo</taxon>
    </lineage>
</organism>